<evidence type="ECO:0000256" key="6">
    <source>
        <dbReference type="ARBA" id="ARBA00023163"/>
    </source>
</evidence>
<gene>
    <name evidence="12" type="ORF">IMG5_131500</name>
</gene>
<dbReference type="STRING" id="857967.G0QWE9"/>
<comment type="function">
    <text evidence="9">Component of the FACT complex, a general chromatin factor that acts to reorganize nucleosomes. The FACT complex is involved in multiple processes that require DNA as a template such as mRNA elongation, DNA replication and DNA repair. During transcription elongation the FACT complex acts as a histone chaperone that both destabilizes and restores nucleosomal structure. It facilitates the passage of RNA polymerase II and transcription by promoting the dissociation of one histone H2A-H2B dimer from the nucleosome, then subsequently promotes the reestablishment of the nucleosome following the passage of RNA polymerase II.</text>
</comment>
<keyword evidence="12" id="KW-0436">Ligase</keyword>
<dbReference type="eggNOG" id="KOG0526">
    <property type="taxonomic scope" value="Eukaryota"/>
</dbReference>
<feature type="region of interest" description="Disordered" evidence="10">
    <location>
        <begin position="356"/>
        <end position="431"/>
    </location>
</feature>
<evidence type="ECO:0000313" key="13">
    <source>
        <dbReference type="Proteomes" id="UP000008983"/>
    </source>
</evidence>
<evidence type="ECO:0000259" key="11">
    <source>
        <dbReference type="SMART" id="SM01287"/>
    </source>
</evidence>
<comment type="subcellular location">
    <subcellularLocation>
        <location evidence="9">Nucleus</location>
    </subcellularLocation>
    <subcellularLocation>
        <location evidence="9">Chromosome</location>
    </subcellularLocation>
</comment>
<sequence>MTDSSRCLKGINWCNLQFDEDNMVLNYKQKRLCKLPLNKIQNSTVNKNDIVIDLNTLDIKEDEDVLCEMRLYVPFQQENQSKEQENEQNEAENQKASRADQLNSEIISKAKIGQYSGASIVKFEDLPLLVPRGKYSLDMFQNSAKFHGSSYNYIVEYKNIIKAFLLPLPDEVNIAFVLGLEQPLKYGNTVHSSIVMQFRKDIQQQVKVNLDPELKKQSNLKELEEQYEGPLYEIVGQIFKQLCQIPVIMPGGFQSSDGQCCVKCTLKTHQGMLFPMKKSLIFIYKPVIHVTLTDITKVEFERVGNASLNKLFDIKVFTKSSNAHFIGFERKELDKLLEYFKSKNIQIICDENGQSNAFDDEDISESESHEEEGEGKVQRKSAKRASKAVKGQAGLPLDDDEEEDEDFDANEYDDDDDDDDDDEDDDENEEN</sequence>
<evidence type="ECO:0000313" key="12">
    <source>
        <dbReference type="EMBL" id="EGR30466.1"/>
    </source>
</evidence>
<evidence type="ECO:0000256" key="3">
    <source>
        <dbReference type="ARBA" id="ARBA00022705"/>
    </source>
</evidence>
<dbReference type="InterPro" id="IPR024954">
    <property type="entry name" value="SSRP1_DD"/>
</dbReference>
<dbReference type="InterPro" id="IPR038167">
    <property type="entry name" value="SSRP1_sf"/>
</dbReference>
<comment type="similarity">
    <text evidence="1 9">Belongs to the SSRP1 family.</text>
</comment>
<dbReference type="GO" id="GO:0042393">
    <property type="term" value="F:histone binding"/>
    <property type="evidence" value="ECO:0007669"/>
    <property type="project" value="TreeGrafter"/>
</dbReference>
<evidence type="ECO:0000256" key="9">
    <source>
        <dbReference type="RuleBase" id="RU364013"/>
    </source>
</evidence>
<feature type="compositionally biased region" description="Basic residues" evidence="10">
    <location>
        <begin position="378"/>
        <end position="387"/>
    </location>
</feature>
<dbReference type="Gene3D" id="2.30.29.30">
    <property type="entry name" value="Pleckstrin-homology domain (PH domain)/Phosphotyrosine-binding domain (PTB)"/>
    <property type="match status" value="1"/>
</dbReference>
<proteinExistence type="inferred from homology"/>
<dbReference type="SUPFAM" id="SSF50729">
    <property type="entry name" value="PH domain-like"/>
    <property type="match status" value="1"/>
</dbReference>
<evidence type="ECO:0000256" key="4">
    <source>
        <dbReference type="ARBA" id="ARBA00022763"/>
    </source>
</evidence>
<dbReference type="Proteomes" id="UP000008983">
    <property type="component" value="Unassembled WGS sequence"/>
</dbReference>
<dbReference type="Pfam" id="PF03531">
    <property type="entry name" value="SSrecog"/>
    <property type="match status" value="1"/>
</dbReference>
<dbReference type="FunCoup" id="G0QWE9">
    <property type="interactions" value="614"/>
</dbReference>
<dbReference type="InterPro" id="IPR048993">
    <property type="entry name" value="SSRP1-like_PH1"/>
</dbReference>
<dbReference type="InterPro" id="IPR013719">
    <property type="entry name" value="RTT106/SPT16-like_middle_dom"/>
</dbReference>
<name>G0QWE9_ICHMU</name>
<dbReference type="Gene3D" id="2.30.29.220">
    <property type="entry name" value="Structure-specific recognition protein (SSRP1)"/>
    <property type="match status" value="1"/>
</dbReference>
<feature type="compositionally biased region" description="Acidic residues" evidence="10">
    <location>
        <begin position="397"/>
        <end position="431"/>
    </location>
</feature>
<dbReference type="GO" id="GO:0031491">
    <property type="term" value="F:nucleosome binding"/>
    <property type="evidence" value="ECO:0007669"/>
    <property type="project" value="TreeGrafter"/>
</dbReference>
<dbReference type="OMA" id="KNEHGIT"/>
<dbReference type="Pfam" id="PF08512">
    <property type="entry name" value="Rttp106-like_middle"/>
    <property type="match status" value="1"/>
</dbReference>
<keyword evidence="6 9" id="KW-0804">Transcription</keyword>
<dbReference type="OrthoDB" id="498543at2759"/>
<dbReference type="InParanoid" id="G0QWE9"/>
<dbReference type="PANTHER" id="PTHR45849">
    <property type="entry name" value="FACT COMPLEX SUBUNIT SSRP1"/>
    <property type="match status" value="1"/>
</dbReference>
<feature type="domain" description="Histone chaperone RTT106/FACT complex subunit SPT16-like middle" evidence="11">
    <location>
        <begin position="259"/>
        <end position="350"/>
    </location>
</feature>
<evidence type="ECO:0000256" key="10">
    <source>
        <dbReference type="SAM" id="MobiDB-lite"/>
    </source>
</evidence>
<dbReference type="PRINTS" id="PR00887">
    <property type="entry name" value="SSRCOGNITION"/>
</dbReference>
<keyword evidence="3 9" id="KW-0235">DNA replication</keyword>
<keyword evidence="13" id="KW-1185">Reference proteome</keyword>
<dbReference type="Gene3D" id="2.30.29.150">
    <property type="match status" value="1"/>
</dbReference>
<keyword evidence="8 9" id="KW-0539">Nucleus</keyword>
<keyword evidence="4 9" id="KW-0227">DNA damage</keyword>
<dbReference type="CDD" id="cd13231">
    <property type="entry name" value="PH2_SSRP1-like"/>
    <property type="match status" value="1"/>
</dbReference>
<evidence type="ECO:0000256" key="2">
    <source>
        <dbReference type="ARBA" id="ARBA00022454"/>
    </source>
</evidence>
<dbReference type="GO" id="GO:0006281">
    <property type="term" value="P:DNA repair"/>
    <property type="evidence" value="ECO:0007669"/>
    <property type="project" value="UniProtKB-KW"/>
</dbReference>
<dbReference type="PANTHER" id="PTHR45849:SF1">
    <property type="entry name" value="FACT COMPLEX SUBUNIT SSRP1"/>
    <property type="match status" value="1"/>
</dbReference>
<dbReference type="AlphaFoldDB" id="G0QWE9"/>
<evidence type="ECO:0000256" key="5">
    <source>
        <dbReference type="ARBA" id="ARBA00023015"/>
    </source>
</evidence>
<dbReference type="InterPro" id="IPR000969">
    <property type="entry name" value="SSRP1/POB3"/>
</dbReference>
<dbReference type="CDD" id="cd13230">
    <property type="entry name" value="PH1_SSRP1-like"/>
    <property type="match status" value="1"/>
</dbReference>
<keyword evidence="7 9" id="KW-0234">DNA repair</keyword>
<feature type="region of interest" description="Disordered" evidence="10">
    <location>
        <begin position="78"/>
        <end position="99"/>
    </location>
</feature>
<dbReference type="SMART" id="SM01287">
    <property type="entry name" value="Rtt106"/>
    <property type="match status" value="1"/>
</dbReference>
<keyword evidence="5 9" id="KW-0805">Transcription regulation</keyword>
<evidence type="ECO:0000256" key="8">
    <source>
        <dbReference type="ARBA" id="ARBA00023242"/>
    </source>
</evidence>
<dbReference type="EMBL" id="GL983990">
    <property type="protein sequence ID" value="EGR30466.1"/>
    <property type="molecule type" value="Genomic_DNA"/>
</dbReference>
<accession>G0QWE9</accession>
<dbReference type="Pfam" id="PF21103">
    <property type="entry name" value="PH1_SSRP1-like"/>
    <property type="match status" value="1"/>
</dbReference>
<dbReference type="GO" id="GO:0016874">
    <property type="term" value="F:ligase activity"/>
    <property type="evidence" value="ECO:0007669"/>
    <property type="project" value="UniProtKB-KW"/>
</dbReference>
<feature type="compositionally biased region" description="Acidic residues" evidence="10">
    <location>
        <begin position="358"/>
        <end position="373"/>
    </location>
</feature>
<dbReference type="InterPro" id="IPR050454">
    <property type="entry name" value="RTT106/SSRP1_HistChap/FACT"/>
</dbReference>
<keyword evidence="2 9" id="KW-0158">Chromosome</keyword>
<dbReference type="GO" id="GO:0003677">
    <property type="term" value="F:DNA binding"/>
    <property type="evidence" value="ECO:0007669"/>
    <property type="project" value="InterPro"/>
</dbReference>
<dbReference type="RefSeq" id="XP_004032053.1">
    <property type="nucleotide sequence ID" value="XM_004032005.1"/>
</dbReference>
<evidence type="ECO:0000256" key="7">
    <source>
        <dbReference type="ARBA" id="ARBA00023204"/>
    </source>
</evidence>
<dbReference type="GO" id="GO:0035101">
    <property type="term" value="C:FACT complex"/>
    <property type="evidence" value="ECO:0007669"/>
    <property type="project" value="TreeGrafter"/>
</dbReference>
<dbReference type="FunFam" id="2.30.29.150:FF:000001">
    <property type="entry name" value="Fact complex subunit ssrp1"/>
    <property type="match status" value="1"/>
</dbReference>
<dbReference type="GO" id="GO:0006260">
    <property type="term" value="P:DNA replication"/>
    <property type="evidence" value="ECO:0007669"/>
    <property type="project" value="UniProtKB-KW"/>
</dbReference>
<evidence type="ECO:0000256" key="1">
    <source>
        <dbReference type="ARBA" id="ARBA00010060"/>
    </source>
</evidence>
<dbReference type="InterPro" id="IPR011993">
    <property type="entry name" value="PH-like_dom_sf"/>
</dbReference>
<organism evidence="12 13">
    <name type="scientific">Ichthyophthirius multifiliis</name>
    <name type="common">White spot disease agent</name>
    <name type="synonym">Ich</name>
    <dbReference type="NCBI Taxonomy" id="5932"/>
    <lineage>
        <taxon>Eukaryota</taxon>
        <taxon>Sar</taxon>
        <taxon>Alveolata</taxon>
        <taxon>Ciliophora</taxon>
        <taxon>Intramacronucleata</taxon>
        <taxon>Oligohymenophorea</taxon>
        <taxon>Hymenostomatida</taxon>
        <taxon>Ophryoglenina</taxon>
        <taxon>Ichthyophthirius</taxon>
    </lineage>
</organism>
<reference evidence="12 13" key="1">
    <citation type="submission" date="2011-07" db="EMBL/GenBank/DDBJ databases">
        <authorList>
            <person name="Coyne R."/>
            <person name="Brami D."/>
            <person name="Johnson J."/>
            <person name="Hostetler J."/>
            <person name="Hannick L."/>
            <person name="Clark T."/>
            <person name="Cassidy-Hanley D."/>
            <person name="Inman J."/>
        </authorList>
    </citation>
    <scope>NUCLEOTIDE SEQUENCE [LARGE SCALE GENOMIC DNA]</scope>
    <source>
        <strain evidence="12 13">G5</strain>
    </source>
</reference>
<protein>
    <recommendedName>
        <fullName evidence="9">FACT complex subunit SSRP1</fullName>
    </recommendedName>
</protein>
<dbReference type="GeneID" id="14906575"/>